<name>A0A5N5UFN3_9EURY</name>
<dbReference type="Pfam" id="PF26460">
    <property type="entry name" value="DUF8139"/>
    <property type="match status" value="1"/>
</dbReference>
<evidence type="ECO:0000313" key="3">
    <source>
        <dbReference type="Proteomes" id="UP000326302"/>
    </source>
</evidence>
<dbReference type="AlphaFoldDB" id="A0A5N5UFN3"/>
<dbReference type="InterPro" id="IPR058452">
    <property type="entry name" value="DUF8139"/>
</dbReference>
<evidence type="ECO:0000313" key="2">
    <source>
        <dbReference type="EMBL" id="KAB7517089.1"/>
    </source>
</evidence>
<comment type="caution">
    <text evidence="2">The sequence shown here is derived from an EMBL/GenBank/DDBJ whole genome shotgun (WGS) entry which is preliminary data.</text>
</comment>
<accession>A0A5N5UFN3</accession>
<dbReference type="Proteomes" id="UP000326302">
    <property type="component" value="Unassembled WGS sequence"/>
</dbReference>
<dbReference type="EMBL" id="QJOW01000002">
    <property type="protein sequence ID" value="KAB7517089.1"/>
    <property type="molecule type" value="Genomic_DNA"/>
</dbReference>
<reference evidence="2 3" key="1">
    <citation type="submission" date="2019-10" db="EMBL/GenBank/DDBJ databases">
        <title>Unraveling microbial dark matter from salterns through culturing: the case of the genus Halosegnis.</title>
        <authorList>
            <person name="Duran-Viseras A."/>
            <person name="Andrei A.-S."/>
            <person name="Vera-Gargallo B."/>
            <person name="Ghai R."/>
            <person name="Sanchez-Porro C."/>
            <person name="Ventosa A."/>
        </authorList>
    </citation>
    <scope>NUCLEOTIDE SEQUENCE [LARGE SCALE GENOMIC DNA]</scope>
    <source>
        <strain evidence="2 3">F17-44</strain>
    </source>
</reference>
<organism evidence="2 3">
    <name type="scientific">Halosegnis rubeus</name>
    <dbReference type="NCBI Taxonomy" id="2212850"/>
    <lineage>
        <taxon>Archaea</taxon>
        <taxon>Methanobacteriati</taxon>
        <taxon>Methanobacteriota</taxon>
        <taxon>Stenosarchaea group</taxon>
        <taxon>Halobacteria</taxon>
        <taxon>Halobacteriales</taxon>
        <taxon>Natronomonadaceae</taxon>
        <taxon>Halosegnis</taxon>
    </lineage>
</organism>
<sequence length="73" mass="8538">MNRFEKGDRVRIDIPDKGDLDHEKYHGECGRVVLAMNDDADSETGDPRDEVIYRVELDSGGQMDFRWRDLRPE</sequence>
<evidence type="ECO:0000259" key="1">
    <source>
        <dbReference type="Pfam" id="PF26460"/>
    </source>
</evidence>
<feature type="domain" description="DUF8139" evidence="1">
    <location>
        <begin position="1"/>
        <end position="72"/>
    </location>
</feature>
<protein>
    <recommendedName>
        <fullName evidence="1">DUF8139 domain-containing protein</fullName>
    </recommendedName>
</protein>
<gene>
    <name evidence="2" type="ORF">DMP03_06945</name>
</gene>
<dbReference type="RefSeq" id="WP_152119970.1">
    <property type="nucleotide sequence ID" value="NZ_QJOW01000002.1"/>
</dbReference>
<proteinExistence type="predicted"/>